<accession>A0A7W8X9S5</accession>
<evidence type="ECO:0000313" key="1">
    <source>
        <dbReference type="EMBL" id="MBB5536942.1"/>
    </source>
</evidence>
<organism evidence="1 2">
    <name type="scientific">Rhizobium giardinii</name>
    <dbReference type="NCBI Taxonomy" id="56731"/>
    <lineage>
        <taxon>Bacteria</taxon>
        <taxon>Pseudomonadati</taxon>
        <taxon>Pseudomonadota</taxon>
        <taxon>Alphaproteobacteria</taxon>
        <taxon>Hyphomicrobiales</taxon>
        <taxon>Rhizobiaceae</taxon>
        <taxon>Rhizobium/Agrobacterium group</taxon>
        <taxon>Rhizobium</taxon>
    </lineage>
</organism>
<proteinExistence type="predicted"/>
<evidence type="ECO:0000313" key="2">
    <source>
        <dbReference type="Proteomes" id="UP000585507"/>
    </source>
</evidence>
<keyword evidence="2" id="KW-1185">Reference proteome</keyword>
<dbReference type="RefSeq" id="WP_154663346.1">
    <property type="nucleotide sequence ID" value="NZ_JACHBK010000008.1"/>
</dbReference>
<dbReference type="Proteomes" id="UP000585507">
    <property type="component" value="Unassembled WGS sequence"/>
</dbReference>
<dbReference type="EMBL" id="JACHBK010000008">
    <property type="protein sequence ID" value="MBB5536942.1"/>
    <property type="molecule type" value="Genomic_DNA"/>
</dbReference>
<dbReference type="AlphaFoldDB" id="A0A7W8X9S5"/>
<comment type="caution">
    <text evidence="1">The sequence shown here is derived from an EMBL/GenBank/DDBJ whole genome shotgun (WGS) entry which is preliminary data.</text>
</comment>
<name>A0A7W8X9S5_9HYPH</name>
<protein>
    <submittedName>
        <fullName evidence="1">Uncharacterized protein</fullName>
    </submittedName>
</protein>
<reference evidence="1 2" key="1">
    <citation type="submission" date="2020-08" db="EMBL/GenBank/DDBJ databases">
        <title>Genomic Encyclopedia of Type Strains, Phase IV (KMG-V): Genome sequencing to study the core and pangenomes of soil and plant-associated prokaryotes.</title>
        <authorList>
            <person name="Whitman W."/>
        </authorList>
    </citation>
    <scope>NUCLEOTIDE SEQUENCE [LARGE SCALE GENOMIC DNA]</scope>
    <source>
        <strain evidence="1 2">SEMIA 4084</strain>
    </source>
</reference>
<gene>
    <name evidence="1" type="ORF">GGD55_003657</name>
</gene>
<sequence>MAIMLAALDGSGGRTARHLTRPLIRLGEPSLRRARTAWEGCRSREDMTRFCEAQAM</sequence>